<dbReference type="InterPro" id="IPR006680">
    <property type="entry name" value="Amidohydro-rel"/>
</dbReference>
<dbReference type="AlphaFoldDB" id="A0A5C6CPB5"/>
<keyword evidence="4" id="KW-1185">Reference proteome</keyword>
<evidence type="ECO:0000313" key="3">
    <source>
        <dbReference type="EMBL" id="TWU25241.1"/>
    </source>
</evidence>
<gene>
    <name evidence="3" type="ORF">Pla52o_15390</name>
</gene>
<dbReference type="Proteomes" id="UP000316304">
    <property type="component" value="Unassembled WGS sequence"/>
</dbReference>
<evidence type="ECO:0000259" key="2">
    <source>
        <dbReference type="Pfam" id="PF04909"/>
    </source>
</evidence>
<dbReference type="PANTHER" id="PTHR35563">
    <property type="entry name" value="BARREL METAL-DEPENDENT HYDROLASE, PUTATIVE (AFU_ORTHOLOGUE AFUA_1G16240)-RELATED"/>
    <property type="match status" value="1"/>
</dbReference>
<organism evidence="3 4">
    <name type="scientific">Novipirellula galeiformis</name>
    <dbReference type="NCBI Taxonomy" id="2528004"/>
    <lineage>
        <taxon>Bacteria</taxon>
        <taxon>Pseudomonadati</taxon>
        <taxon>Planctomycetota</taxon>
        <taxon>Planctomycetia</taxon>
        <taxon>Pirellulales</taxon>
        <taxon>Pirellulaceae</taxon>
        <taxon>Novipirellula</taxon>
    </lineage>
</organism>
<comment type="caution">
    <text evidence="3">The sequence shown here is derived from an EMBL/GenBank/DDBJ whole genome shotgun (WGS) entry which is preliminary data.</text>
</comment>
<evidence type="ECO:0000313" key="4">
    <source>
        <dbReference type="Proteomes" id="UP000316304"/>
    </source>
</evidence>
<feature type="chain" id="PRO_5022755420" evidence="1">
    <location>
        <begin position="26"/>
        <end position="305"/>
    </location>
</feature>
<reference evidence="3 4" key="1">
    <citation type="submission" date="2019-02" db="EMBL/GenBank/DDBJ databases">
        <title>Deep-cultivation of Planctomycetes and their phenomic and genomic characterization uncovers novel biology.</title>
        <authorList>
            <person name="Wiegand S."/>
            <person name="Jogler M."/>
            <person name="Boedeker C."/>
            <person name="Pinto D."/>
            <person name="Vollmers J."/>
            <person name="Rivas-Marin E."/>
            <person name="Kohn T."/>
            <person name="Peeters S.H."/>
            <person name="Heuer A."/>
            <person name="Rast P."/>
            <person name="Oberbeckmann S."/>
            <person name="Bunk B."/>
            <person name="Jeske O."/>
            <person name="Meyerdierks A."/>
            <person name="Storesund J.E."/>
            <person name="Kallscheuer N."/>
            <person name="Luecker S."/>
            <person name="Lage O.M."/>
            <person name="Pohl T."/>
            <person name="Merkel B.J."/>
            <person name="Hornburger P."/>
            <person name="Mueller R.-W."/>
            <person name="Bruemmer F."/>
            <person name="Labrenz M."/>
            <person name="Spormann A.M."/>
            <person name="Op Den Camp H."/>
            <person name="Overmann J."/>
            <person name="Amann R."/>
            <person name="Jetten M.S.M."/>
            <person name="Mascher T."/>
            <person name="Medema M.H."/>
            <person name="Devos D.P."/>
            <person name="Kaster A.-K."/>
            <person name="Ovreas L."/>
            <person name="Rohde M."/>
            <person name="Galperin M.Y."/>
            <person name="Jogler C."/>
        </authorList>
    </citation>
    <scope>NUCLEOTIDE SEQUENCE [LARGE SCALE GENOMIC DNA]</scope>
    <source>
        <strain evidence="3 4">Pla52o</strain>
    </source>
</reference>
<dbReference type="SUPFAM" id="SSF51556">
    <property type="entry name" value="Metallo-dependent hydrolases"/>
    <property type="match status" value="1"/>
</dbReference>
<accession>A0A5C6CPB5</accession>
<dbReference type="EMBL" id="SJPT01000002">
    <property type="protein sequence ID" value="TWU25241.1"/>
    <property type="molecule type" value="Genomic_DNA"/>
</dbReference>
<dbReference type="GO" id="GO:0102998">
    <property type="term" value="F:4-sulfomuconolactone hydrolase activity"/>
    <property type="evidence" value="ECO:0007669"/>
    <property type="project" value="UniProtKB-EC"/>
</dbReference>
<dbReference type="PANTHER" id="PTHR35563:SF2">
    <property type="entry name" value="BARREL METAL-DEPENDENT HYDROLASE, PUTATIVE (AFU_ORTHOLOGUE AFUA_1G16240)-RELATED"/>
    <property type="match status" value="1"/>
</dbReference>
<keyword evidence="3" id="KW-0378">Hydrolase</keyword>
<dbReference type="EC" id="3.1.1.92" evidence="3"/>
<protein>
    <submittedName>
        <fullName evidence="3">4-sulfomuconolactone hydrolase</fullName>
        <ecNumber evidence="3">3.1.1.92</ecNumber>
    </submittedName>
</protein>
<evidence type="ECO:0000256" key="1">
    <source>
        <dbReference type="SAM" id="SignalP"/>
    </source>
</evidence>
<feature type="domain" description="Amidohydrolase-related" evidence="2">
    <location>
        <begin position="34"/>
        <end position="302"/>
    </location>
</feature>
<proteinExistence type="predicted"/>
<sequence precursor="true">MQSFNRRDLLRCLSVLPFSSAAAFADDATSSVVVDTHLHCFAGHDRRFPYHAQAPYRPITAATPEHLLKCMDDAGVDYAVVVHPEPYQDDHRYLEHCLNVGQERLKGTCLFFADRPASVEKMAPLVQRNPGRIVAARVHAYAPDRLPPFGTKELRHLWKTASDLGLAIQLHFEPRYAPGLEPLIREFTDTTVVIDHLGRPMQGTPQEHEVVVRWSRFPNTVMKVSSVPDPNSYPHRDVKPIIRRLTDAFGAERMIYGGGFKSGATGETYRDYRMRVADLLSHLSPEDRTKILGGTAAKLYGFNGS</sequence>
<dbReference type="InterPro" id="IPR052358">
    <property type="entry name" value="Aro_Compnd_Degr_Hydrolases"/>
</dbReference>
<dbReference type="InterPro" id="IPR032466">
    <property type="entry name" value="Metal_Hydrolase"/>
</dbReference>
<dbReference type="Gene3D" id="3.20.20.140">
    <property type="entry name" value="Metal-dependent hydrolases"/>
    <property type="match status" value="1"/>
</dbReference>
<dbReference type="Pfam" id="PF04909">
    <property type="entry name" value="Amidohydro_2"/>
    <property type="match status" value="1"/>
</dbReference>
<feature type="signal peptide" evidence="1">
    <location>
        <begin position="1"/>
        <end position="25"/>
    </location>
</feature>
<dbReference type="RefSeq" id="WP_146593901.1">
    <property type="nucleotide sequence ID" value="NZ_SJPT01000002.1"/>
</dbReference>
<name>A0A5C6CPB5_9BACT</name>
<dbReference type="OrthoDB" id="241232at2"/>
<keyword evidence="1" id="KW-0732">Signal</keyword>